<protein>
    <submittedName>
        <fullName evidence="1">Uncharacterized protein</fullName>
    </submittedName>
</protein>
<dbReference type="KEGG" id="ntg:NSCAC_0823"/>
<keyword evidence="2" id="KW-1185">Reference proteome</keyword>
<organism evidence="1 2">
    <name type="scientific">Candidatus Nitrosacidococcus tergens</name>
    <dbReference type="NCBI Taxonomy" id="553981"/>
    <lineage>
        <taxon>Bacteria</taxon>
        <taxon>Pseudomonadati</taxon>
        <taxon>Pseudomonadota</taxon>
        <taxon>Gammaproteobacteria</taxon>
        <taxon>Chromatiales</taxon>
        <taxon>Chromatiaceae</taxon>
        <taxon>Candidatus Nitrosacidococcus</taxon>
    </lineage>
</organism>
<evidence type="ECO:0000313" key="2">
    <source>
        <dbReference type="Proteomes" id="UP000516072"/>
    </source>
</evidence>
<proteinExistence type="predicted"/>
<accession>A0A7G1QA48</accession>
<evidence type="ECO:0000313" key="1">
    <source>
        <dbReference type="EMBL" id="CAB1275750.1"/>
    </source>
</evidence>
<sequence length="41" mass="4648">MNLDFHLNIILSQPILVNEVLTKIGMSNKAFFIVLFATLVE</sequence>
<name>A0A7G1QA48_9GAMM</name>
<dbReference type="Proteomes" id="UP000516072">
    <property type="component" value="Chromosome"/>
</dbReference>
<dbReference type="EMBL" id="LR778175">
    <property type="protein sequence ID" value="CAB1275750.1"/>
    <property type="molecule type" value="Genomic_DNA"/>
</dbReference>
<gene>
    <name evidence="1" type="ORF">NSCAC_0823</name>
</gene>
<reference evidence="1 2" key="1">
    <citation type="submission" date="2020-03" db="EMBL/GenBank/DDBJ databases">
        <authorList>
            <person name="Picone N."/>
        </authorList>
    </citation>
    <scope>NUCLEOTIDE SEQUENCE [LARGE SCALE GENOMIC DNA]</scope>
    <source>
        <strain evidence="1">NSCAC1</strain>
    </source>
</reference>
<dbReference type="AlphaFoldDB" id="A0A7G1QA48"/>